<dbReference type="Gene3D" id="1.25.40.10">
    <property type="entry name" value="Tetratricopeptide repeat domain"/>
    <property type="match status" value="2"/>
</dbReference>
<feature type="domain" description="Calpain catalytic" evidence="12">
    <location>
        <begin position="3255"/>
        <end position="3570"/>
    </location>
</feature>
<keyword evidence="14" id="KW-1185">Reference proteome</keyword>
<feature type="transmembrane region" description="Helical" evidence="9">
    <location>
        <begin position="1782"/>
        <end position="1801"/>
    </location>
</feature>
<feature type="transmembrane region" description="Helical" evidence="9">
    <location>
        <begin position="2794"/>
        <end position="2812"/>
    </location>
</feature>
<feature type="compositionally biased region" description="Basic and acidic residues" evidence="8">
    <location>
        <begin position="1252"/>
        <end position="1263"/>
    </location>
</feature>
<feature type="transmembrane region" description="Helical" evidence="9">
    <location>
        <begin position="2559"/>
        <end position="2578"/>
    </location>
</feature>
<dbReference type="Gene3D" id="3.90.70.10">
    <property type="entry name" value="Cysteine proteinases"/>
    <property type="match status" value="1"/>
</dbReference>
<evidence type="ECO:0000313" key="13">
    <source>
        <dbReference type="EMBL" id="CBJ48349.1"/>
    </source>
</evidence>
<dbReference type="GO" id="GO:0004198">
    <property type="term" value="F:calcium-dependent cysteine-type endopeptidase activity"/>
    <property type="evidence" value="ECO:0007669"/>
    <property type="project" value="InterPro"/>
</dbReference>
<dbReference type="OMA" id="NRFKLMS"/>
<evidence type="ECO:0000313" key="14">
    <source>
        <dbReference type="Proteomes" id="UP000002630"/>
    </source>
</evidence>
<dbReference type="SMART" id="SM00239">
    <property type="entry name" value="C2"/>
    <property type="match status" value="1"/>
</dbReference>
<feature type="transmembrane region" description="Helical" evidence="9">
    <location>
        <begin position="1718"/>
        <end position="1745"/>
    </location>
</feature>
<feature type="compositionally biased region" description="Basic and acidic residues" evidence="8">
    <location>
        <begin position="3787"/>
        <end position="3808"/>
    </location>
</feature>
<reference evidence="13 14" key="1">
    <citation type="journal article" date="2010" name="Nature">
        <title>The Ectocarpus genome and the independent evolution of multicellularity in brown algae.</title>
        <authorList>
            <person name="Cock J.M."/>
            <person name="Sterck L."/>
            <person name="Rouze P."/>
            <person name="Scornet D."/>
            <person name="Allen A.E."/>
            <person name="Amoutzias G."/>
            <person name="Anthouard V."/>
            <person name="Artiguenave F."/>
            <person name="Aury J.M."/>
            <person name="Badger J.H."/>
            <person name="Beszteri B."/>
            <person name="Billiau K."/>
            <person name="Bonnet E."/>
            <person name="Bothwell J.H."/>
            <person name="Bowler C."/>
            <person name="Boyen C."/>
            <person name="Brownlee C."/>
            <person name="Carrano C.J."/>
            <person name="Charrier B."/>
            <person name="Cho G.Y."/>
            <person name="Coelho S.M."/>
            <person name="Collen J."/>
            <person name="Corre E."/>
            <person name="Da Silva C."/>
            <person name="Delage L."/>
            <person name="Delaroque N."/>
            <person name="Dittami S.M."/>
            <person name="Doulbeau S."/>
            <person name="Elias M."/>
            <person name="Farnham G."/>
            <person name="Gachon C.M."/>
            <person name="Gschloessl B."/>
            <person name="Heesch S."/>
            <person name="Jabbari K."/>
            <person name="Jubin C."/>
            <person name="Kawai H."/>
            <person name="Kimura K."/>
            <person name="Kloareg B."/>
            <person name="Kupper F.C."/>
            <person name="Lang D."/>
            <person name="Le Bail A."/>
            <person name="Leblanc C."/>
            <person name="Lerouge P."/>
            <person name="Lohr M."/>
            <person name="Lopez P.J."/>
            <person name="Martens C."/>
            <person name="Maumus F."/>
            <person name="Michel G."/>
            <person name="Miranda-Saavedra D."/>
            <person name="Morales J."/>
            <person name="Moreau H."/>
            <person name="Motomura T."/>
            <person name="Nagasato C."/>
            <person name="Napoli C.A."/>
            <person name="Nelson D.R."/>
            <person name="Nyvall-Collen P."/>
            <person name="Peters A.F."/>
            <person name="Pommier C."/>
            <person name="Potin P."/>
            <person name="Poulain J."/>
            <person name="Quesneville H."/>
            <person name="Read B."/>
            <person name="Rensing S.A."/>
            <person name="Ritter A."/>
            <person name="Rousvoal S."/>
            <person name="Samanta M."/>
            <person name="Samson G."/>
            <person name="Schroeder D.C."/>
            <person name="Segurens B."/>
            <person name="Strittmatter M."/>
            <person name="Tonon T."/>
            <person name="Tregear J.W."/>
            <person name="Valentin K."/>
            <person name="von Dassow P."/>
            <person name="Yamagishi T."/>
            <person name="Van de Peer Y."/>
            <person name="Wincker P."/>
        </authorList>
    </citation>
    <scope>NUCLEOTIDE SEQUENCE [LARGE SCALE GENOMIC DNA]</scope>
    <source>
        <strain evidence="14">Ec32 / CCAP1310/4</strain>
    </source>
</reference>
<dbReference type="InterPro" id="IPR001300">
    <property type="entry name" value="Peptidase_C2_calpain_cat"/>
</dbReference>
<feature type="compositionally biased region" description="Gly residues" evidence="8">
    <location>
        <begin position="2326"/>
        <end position="2335"/>
    </location>
</feature>
<evidence type="ECO:0000256" key="8">
    <source>
        <dbReference type="SAM" id="MobiDB-lite"/>
    </source>
</evidence>
<dbReference type="STRING" id="2880.D7FQ17"/>
<evidence type="ECO:0000256" key="2">
    <source>
        <dbReference type="ARBA" id="ARBA00022670"/>
    </source>
</evidence>
<dbReference type="EMBL" id="FN648375">
    <property type="protein sequence ID" value="CBJ48349.1"/>
    <property type="molecule type" value="Genomic_DNA"/>
</dbReference>
<feature type="compositionally biased region" description="Basic and acidic residues" evidence="8">
    <location>
        <begin position="1190"/>
        <end position="1206"/>
    </location>
</feature>
<feature type="transmembrane region" description="Helical" evidence="9">
    <location>
        <begin position="2027"/>
        <end position="2046"/>
    </location>
</feature>
<dbReference type="eggNOG" id="KOG4626">
    <property type="taxonomic scope" value="Eukaryota"/>
</dbReference>
<dbReference type="eggNOG" id="KOG0045">
    <property type="taxonomic scope" value="Eukaryota"/>
</dbReference>
<dbReference type="PROSITE" id="PS50203">
    <property type="entry name" value="CALPAIN_CAT"/>
    <property type="match status" value="1"/>
</dbReference>
<keyword evidence="9" id="KW-1133">Transmembrane helix</keyword>
<dbReference type="SUPFAM" id="SSF54001">
    <property type="entry name" value="Cysteine proteinases"/>
    <property type="match status" value="1"/>
</dbReference>
<keyword evidence="9" id="KW-0812">Transmembrane</keyword>
<dbReference type="PROSITE" id="PS50890">
    <property type="entry name" value="PUA"/>
    <property type="match status" value="1"/>
</dbReference>
<keyword evidence="3" id="KW-0378">Hydrolase</keyword>
<dbReference type="InParanoid" id="D7FQ17"/>
<feature type="transmembrane region" description="Helical" evidence="9">
    <location>
        <begin position="2195"/>
        <end position="2214"/>
    </location>
</feature>
<dbReference type="Pfam" id="PF00648">
    <property type="entry name" value="Peptidase_C2"/>
    <property type="match status" value="1"/>
</dbReference>
<feature type="transmembrane region" description="Helical" evidence="9">
    <location>
        <begin position="2713"/>
        <end position="2746"/>
    </location>
</feature>
<evidence type="ECO:0008006" key="15">
    <source>
        <dbReference type="Google" id="ProtNLM"/>
    </source>
</evidence>
<feature type="compositionally biased region" description="Acidic residues" evidence="8">
    <location>
        <begin position="740"/>
        <end position="749"/>
    </location>
</feature>
<dbReference type="InterPro" id="IPR036213">
    <property type="entry name" value="Calpain_III_sf"/>
</dbReference>
<dbReference type="PANTHER" id="PTHR10183">
    <property type="entry name" value="CALPAIN"/>
    <property type="match status" value="1"/>
</dbReference>
<evidence type="ECO:0000256" key="9">
    <source>
        <dbReference type="SAM" id="Phobius"/>
    </source>
</evidence>
<dbReference type="PANTHER" id="PTHR10183:SF379">
    <property type="entry name" value="CALPAIN-5"/>
    <property type="match status" value="1"/>
</dbReference>
<dbReference type="InterPro" id="IPR019734">
    <property type="entry name" value="TPR_rpt"/>
</dbReference>
<dbReference type="Pfam" id="PF13432">
    <property type="entry name" value="TPR_16"/>
    <property type="match status" value="2"/>
</dbReference>
<dbReference type="InterPro" id="IPR022684">
    <property type="entry name" value="Calpain_cysteine_protease"/>
</dbReference>
<dbReference type="CDD" id="cd00044">
    <property type="entry name" value="CysPc"/>
    <property type="match status" value="1"/>
</dbReference>
<evidence type="ECO:0000256" key="10">
    <source>
        <dbReference type="SAM" id="SignalP"/>
    </source>
</evidence>
<keyword evidence="9" id="KW-0472">Membrane</keyword>
<accession>D7FQ17</accession>
<organism evidence="13 14">
    <name type="scientific">Ectocarpus siliculosus</name>
    <name type="common">Brown alga</name>
    <name type="synonym">Conferva siliculosa</name>
    <dbReference type="NCBI Taxonomy" id="2880"/>
    <lineage>
        <taxon>Eukaryota</taxon>
        <taxon>Sar</taxon>
        <taxon>Stramenopiles</taxon>
        <taxon>Ochrophyta</taxon>
        <taxon>PX clade</taxon>
        <taxon>Phaeophyceae</taxon>
        <taxon>Ectocarpales</taxon>
        <taxon>Ectocarpaceae</taxon>
        <taxon>Ectocarpus</taxon>
    </lineage>
</organism>
<feature type="repeat" description="TPR" evidence="7">
    <location>
        <begin position="1036"/>
        <end position="1069"/>
    </location>
</feature>
<evidence type="ECO:0000256" key="7">
    <source>
        <dbReference type="PROSITE-ProRule" id="PRU00339"/>
    </source>
</evidence>
<feature type="active site" evidence="5">
    <location>
        <position position="3512"/>
    </location>
</feature>
<feature type="transmembrane region" description="Helical" evidence="9">
    <location>
        <begin position="2645"/>
        <end position="2664"/>
    </location>
</feature>
<dbReference type="Proteomes" id="UP000002630">
    <property type="component" value="Linkage Group LG02"/>
</dbReference>
<feature type="compositionally biased region" description="Polar residues" evidence="8">
    <location>
        <begin position="1159"/>
        <end position="1173"/>
    </location>
</feature>
<dbReference type="InterPro" id="IPR000008">
    <property type="entry name" value="C2_dom"/>
</dbReference>
<feature type="compositionally biased region" description="Basic and acidic residues" evidence="8">
    <location>
        <begin position="1224"/>
        <end position="1236"/>
    </location>
</feature>
<dbReference type="SUPFAM" id="SSF49758">
    <property type="entry name" value="Calpain large subunit, middle domain (domain III)"/>
    <property type="match status" value="1"/>
</dbReference>
<feature type="compositionally biased region" description="Low complexity" evidence="8">
    <location>
        <begin position="3809"/>
        <end position="3821"/>
    </location>
</feature>
<feature type="region of interest" description="Disordered" evidence="8">
    <location>
        <begin position="882"/>
        <end position="1018"/>
    </location>
</feature>
<comment type="similarity">
    <text evidence="1">Belongs to the peptidase C2 family.</text>
</comment>
<feature type="transmembrane region" description="Helical" evidence="9">
    <location>
        <begin position="2819"/>
        <end position="2840"/>
    </location>
</feature>
<dbReference type="CDD" id="cd00030">
    <property type="entry name" value="C2"/>
    <property type="match status" value="1"/>
</dbReference>
<keyword evidence="4" id="KW-0788">Thiol protease</keyword>
<evidence type="ECO:0000256" key="1">
    <source>
        <dbReference type="ARBA" id="ARBA00007623"/>
    </source>
</evidence>
<feature type="compositionally biased region" description="Basic and acidic residues" evidence="8">
    <location>
        <begin position="831"/>
        <end position="845"/>
    </location>
</feature>
<dbReference type="PRINTS" id="PR00704">
    <property type="entry name" value="CALPAIN"/>
</dbReference>
<feature type="repeat" description="TPR" evidence="7">
    <location>
        <begin position="224"/>
        <end position="257"/>
    </location>
</feature>
<feature type="region of interest" description="Disordered" evidence="8">
    <location>
        <begin position="1145"/>
        <end position="1279"/>
    </location>
</feature>
<evidence type="ECO:0000256" key="4">
    <source>
        <dbReference type="ARBA" id="ARBA00022807"/>
    </source>
</evidence>
<feature type="compositionally biased region" description="Basic and acidic residues" evidence="8">
    <location>
        <begin position="857"/>
        <end position="867"/>
    </location>
</feature>
<feature type="transmembrane region" description="Helical" evidence="9">
    <location>
        <begin position="2498"/>
        <end position="2516"/>
    </location>
</feature>
<dbReference type="InterPro" id="IPR035892">
    <property type="entry name" value="C2_domain_sf"/>
</dbReference>
<dbReference type="GO" id="GO:0006508">
    <property type="term" value="P:proteolysis"/>
    <property type="evidence" value="ECO:0007669"/>
    <property type="project" value="UniProtKB-KW"/>
</dbReference>
<gene>
    <name evidence="13" type="ORF">Esi_0002_0104</name>
</gene>
<dbReference type="OrthoDB" id="424753at2759"/>
<evidence type="ECO:0000256" key="3">
    <source>
        <dbReference type="ARBA" id="ARBA00022801"/>
    </source>
</evidence>
<feature type="region of interest" description="Disordered" evidence="8">
    <location>
        <begin position="671"/>
        <end position="771"/>
    </location>
</feature>
<dbReference type="SUPFAM" id="SSF48452">
    <property type="entry name" value="TPR-like"/>
    <property type="match status" value="3"/>
</dbReference>
<keyword evidence="10" id="KW-0732">Signal</keyword>
<feature type="transmembrane region" description="Helical" evidence="9">
    <location>
        <begin position="1652"/>
        <end position="1671"/>
    </location>
</feature>
<feature type="transmembrane region" description="Helical" evidence="9">
    <location>
        <begin position="2082"/>
        <end position="2101"/>
    </location>
</feature>
<comment type="caution">
    <text evidence="6">Lacks conserved residue(s) required for the propagation of feature annotation.</text>
</comment>
<dbReference type="InterPro" id="IPR038765">
    <property type="entry name" value="Papain-like_cys_pep_sf"/>
</dbReference>
<feature type="transmembrane region" description="Helical" evidence="9">
    <location>
        <begin position="1821"/>
        <end position="1838"/>
    </location>
</feature>
<feature type="transmembrane region" description="Helical" evidence="9">
    <location>
        <begin position="2590"/>
        <end position="2608"/>
    </location>
</feature>
<feature type="transmembrane region" description="Helical" evidence="9">
    <location>
        <begin position="2165"/>
        <end position="2189"/>
    </location>
</feature>
<dbReference type="InterPro" id="IPR011990">
    <property type="entry name" value="TPR-like_helical_dom_sf"/>
</dbReference>
<dbReference type="PROSITE" id="PS50004">
    <property type="entry name" value="C2"/>
    <property type="match status" value="1"/>
</dbReference>
<dbReference type="Pfam" id="PF13181">
    <property type="entry name" value="TPR_8"/>
    <property type="match status" value="1"/>
</dbReference>
<feature type="chain" id="PRO_5003095798" description="C2 domain-containing protein" evidence="10">
    <location>
        <begin position="29"/>
        <end position="3821"/>
    </location>
</feature>
<dbReference type="Gene3D" id="2.60.120.380">
    <property type="match status" value="1"/>
</dbReference>
<feature type="region of interest" description="Disordered" evidence="8">
    <location>
        <begin position="2315"/>
        <end position="2344"/>
    </location>
</feature>
<keyword evidence="2" id="KW-0645">Protease</keyword>
<evidence type="ECO:0000259" key="12">
    <source>
        <dbReference type="PROSITE" id="PS50203"/>
    </source>
</evidence>
<dbReference type="Pfam" id="PF13424">
    <property type="entry name" value="TPR_12"/>
    <property type="match status" value="1"/>
</dbReference>
<feature type="transmembrane region" description="Helical" evidence="9">
    <location>
        <begin position="1953"/>
        <end position="1970"/>
    </location>
</feature>
<dbReference type="SMART" id="SM00230">
    <property type="entry name" value="CysPc"/>
    <property type="match status" value="1"/>
</dbReference>
<dbReference type="SMART" id="SM00028">
    <property type="entry name" value="TPR"/>
    <property type="match status" value="8"/>
</dbReference>
<dbReference type="Pfam" id="PF00168">
    <property type="entry name" value="C2"/>
    <property type="match status" value="1"/>
</dbReference>
<dbReference type="PROSITE" id="PS50293">
    <property type="entry name" value="TPR_REGION"/>
    <property type="match status" value="1"/>
</dbReference>
<feature type="repeat" description="TPR" evidence="7">
    <location>
        <begin position="296"/>
        <end position="329"/>
    </location>
</feature>
<feature type="transmembrane region" description="Helical" evidence="9">
    <location>
        <begin position="2528"/>
        <end position="2547"/>
    </location>
</feature>
<name>D7FQ17_ECTSI</name>
<dbReference type="SUPFAM" id="SSF49562">
    <property type="entry name" value="C2 domain (Calcium/lipid-binding domain, CaLB)"/>
    <property type="match status" value="1"/>
</dbReference>
<feature type="transmembrane region" description="Helical" evidence="9">
    <location>
        <begin position="2670"/>
        <end position="2692"/>
    </location>
</feature>
<evidence type="ECO:0000256" key="6">
    <source>
        <dbReference type="PROSITE-ProRule" id="PRU00239"/>
    </source>
</evidence>
<proteinExistence type="inferred from homology"/>
<dbReference type="Gene3D" id="2.60.40.150">
    <property type="entry name" value="C2 domain"/>
    <property type="match status" value="1"/>
</dbReference>
<keyword evidence="7" id="KW-0802">TPR repeat</keyword>
<feature type="transmembrane region" description="Helical" evidence="9">
    <location>
        <begin position="1751"/>
        <end position="1770"/>
    </location>
</feature>
<feature type="transmembrane region" description="Helical" evidence="9">
    <location>
        <begin position="2121"/>
        <end position="2144"/>
    </location>
</feature>
<feature type="region of interest" description="Disordered" evidence="8">
    <location>
        <begin position="3787"/>
        <end position="3821"/>
    </location>
</feature>
<feature type="signal peptide" evidence="10">
    <location>
        <begin position="1"/>
        <end position="28"/>
    </location>
</feature>
<feature type="domain" description="C2" evidence="11">
    <location>
        <begin position="1334"/>
        <end position="1457"/>
    </location>
</feature>
<sequence>MLKSALTSALSACLAVFTTLLYQQWASPSPQLQQQHVPVATKIDREQELAGSPSTAPPWPTTVDLAQALGLGRVLLSRGEHEEAALVYRVAASAAAAVDSNREHGEAQHGLGLALLATGRPEEALVACREAERLDPDLPTATSCIGAILTDAGDIAGALTALRHAADKTERGEVTAGLWRDAEGTADTIHGRLGAALLAAGEVDEAIEVLTRVELEARRAGGDPHAAYNLGVAWQTKGETEKAIVAYSRATDLAPTLAAPRVNLGAQLLQSGRLAEAEAVLLSAAERARDDPISLAATYSNLGAVFQRSGKPEEALESYSRAVQSGAGRPSLVHIAKLHHELGQLEQAREACRRAMLEEGDSLDASPLLVTGVILESLGNVGEAADHFSKVVHQDAENVEATMHLGACQQRLGQHHEGPSGKPGRCFCLRNRKKPLPVNGFKTTYVYPAFESYTAPVIVKGGLRDVQPFERAICTGHWLVYRTPPAETGAAEMSQVSTALACFGGGEGDAEAKDAAVANPADETLVSHDPSTDGIIGAQPSEGIGGGEDEGIAMVVDGNGLATGTLETHAEGTPARSSGTESSAPAKAAYLDSDIVEEELAARDDDNIGSTVAGSIGNQGTADDIEQGEKHVLPSGTELPLPNGNGNVESTAVVDLDQAEAEADALATLKNKLGSSSKEGEGGERGPAVPGLEVPVVEEEEEEKERQANGRTVPATAAEREFASPPLNDANGEQTPDGAADADNEEDDGLTGLVEENGSVDGGSDSFEEGDIATRDPVADVIHPAEPSLASAKSDTVSGDGHDIATRLGNDNPVGTEDDVTAPAGGSVDAVSEKSVDEEAVHTLGEKAVVQGETEGAEARRDSHEQEVVDGVGAADVTVDTQSEELDLPPTAVDTPGTSGGFLSEQITNSLGEQAKEGISEESIDGDNIEQVSSSPGEHAKGSITKDSMDGDDIVEARAPATIEVGAADDETDEAMGGNSRSSGDASGGSGDTPATEVPKGPESDETEAGTADSADAVAEVPVSPIVVSEDDVKRARAKAKLGMAKLQQGQAKKAVSLFEKAASIDPGWWGGFYYAALAHDALGNAEAAAGALVSALSVPAPTEENEVAGLSALSSKVLAALDRGKQVPVAAVLKTAMDTSGLTFAVAPPTHDPPSQRDLGNSGNTNSVSPQGTGVGERTANMGGSAGVERAKSRDTASRPGRDADLASQFGRADGAAGAIPSREGRARESLENIGRELPSSGQRGPAGGDDGARRAAGEDRTYPGTGRGTGSGRPQRGLLVMTSSAGVNSFTGRRWILHRSRMAAHVRVGFFSVLLVAASRLQASQAAFTCSGGYTSCPDKNLQSHSSGGRVHAILHRAINLPDADIHQQSGLSDPYVKFSVGANAAQSSVVDGNLNPQWQEEIDLGFHNSGEVVTIEVVDSDSGLEFGDDLLYSVDVRVPWCSAFHANATTADCGEEYAYNCDVQGMAWAMPTQPWCNETSWVYLGSTSDSDGGEADCGDDQTEFSCLWLEFTIIPFQVEVENTYEGDQFLVTVADYDGDFANDPAYDDYGVVYRNIPQLLDVNGGLFDEIRGGIMVRPDNTVAGTSGGGKVVDFSINADSTVWVCKWDEDTTTYGDPSWLTEEGWQSTSAESLTGYSHNLDSKAFWNRFLEHIFAVLFFAWLSAGFLARKEFRVDLTEAHLMETAVAQGKQRNVLRHLLATHGKSEKNAVFRRNLCLAAFSTRLSLLVPVVALWAWGLAIVITVNPPAVGFLFCFIGTSLIMGWNGYNHWKSRGWMMTWPSLVCILGAVFFLMAFLAAEVFVDPAAYFGSGDLDFCGLTGIFLTLDMFPLVFLLFSNDAKLQRSVNKLGAVVGQVTRLEELKGTNSKFSPTLKRTLSEEMMLNMGEVERPGPKGDDAGDAGELMAKNPFYSLLGDCYTIVASIKTFRFSDLLSATMRTSLTKKKRRDRSLYALSVLFLLAYLTVSAARTSHAHLSLLNIITLVLLDSCHYSIHRGSTYWSPGYGVMLMAAARVSIIAFMSNLWIVGYSIAFVIYGGALIRAVVTHRLPRLNQEEAGAVVFLGHDPKGIKCDDIAANPELVLGYTSLYFVLVLVVLAYAEPSGLPTPSIRVWGQEWPAYIFTLTGVLVVMSSGLFVACLRSLSLGKQGLLPAKLGAAYMWHPAVRLPTILAAATGFSVLCTGLLVWAATGSSAAFKVSLCLPAIVLLGRSTYSRWVKNDYELVRWPPDVEKDKAAGIHVAGEEQEDHTPDAAQLAAGMLGDLFSPGDFGASDGGGFKDEGGGKQGIILPEFRPTGDAFTGDIQMPVLPLKSALQRTRAAQQRGAGPGGGGNEGAGLLNNEAYDGDGDEGVGAAFAQSEEKALVRPKYVRKQQGDYAAAGAAGDVGREGGAGGEEVGVWIRAGVALSRFLDGKGSLGVLCRKCRRRKKIGAFEGGVDGEGEIGEGDVGYGTLPGSDGNGGGNHGDNADEELGEVRVDSLSFRRAFLEGYLLPHEYRACYGFAACVALTVVMGLLLSREHQGWMGHLLWTGMLVVAFTFIPAAKWFGTYEVDTTMKLSLWLAGIILTTTCALTFVLLLDAEAFRDQSLAVLNALLAYPIVVYSAFSCYQAMDGPTPERVSSNFDDNGEEMEEPPSKCATLYHKTVGRFVSFKALLAVVTALWLWQSFLWGGMYTGCGLTVAVALAGMVGLIIRDYLSQGSMVSRSNIRGTVRLFADTVMIACLAAALWGVGAEAFCLTVFFVVWILRIALPVATRWLEAEPDTVIYFAPWVFPAYTYDPRTGNLVDETHVTRQAFSGLLVGVAWGIAVAIFVEPLGIGVAIACVFMMALASAVAWCVSFSPNRLGVAAQFLDSSLVFEAGDVARSCFVSRHAVFEVECEEFADQTNKGYRGADGRINPASNAARMFEARESAVDLAVGLEEKNKALRVVLDEETGIYETRSDSLYSFGEAVMEAWVSGKGPLGPIGCFGLWFGILRLFALVGHVCCRKLGAAHNPILARYLPDGQRRDANTLSPPIDHPDILLEILDNESVFRGAFREELMCMMHFQILVLLSAEARLQREGILFRKFLKENHFKLLSNGIVPPNAVFSSASFASVNIPMMAVWLTGLTGEERERFQALRRKFSEIQSDRDRAVIEADEACDKAAAELEKGREARSNKMAAKQRETFARRRAERADAWTEQLAIQDQQMFASLRAQWLKHDNVTVHPTHKLLREGFEREVLLHGEEVETNARESLEDIESQGRGCRPGAYGRKLQYADPDFPPDNSSVGNAQCRQQLASQWKVSLAVNPDIRLFDDGTDPDDVRRGAFADSWLLSALSIISAASVGDGGVDEQIAQLFVSPIGGDGRPVLESYTGAYAVKITVGGKWQVVIVDDYFPALETSQADDDNKGLAVGHSYGARELWVSLLEKAYAKFFGSYAALETGHVHHALSAFTGAQSEEIFLAGAGRGVGKKSLWKKMTKYKRNGYLLGAGTITGNLVEKQVQDIGLVFGAAYTILDVRDSDGEQLIKLRNPPGDHEEWRGDWGDNSMLWTRRRRARLGLVKNDKDNAFWMSFNDFCVVFRSLYVCRWYDPRRWTRLEQSGSWEMREDLDTAAGLPSAQQKVCELENNPQFVLEVNRITDLKISLIQTDDEVQPAACFVLREDEATSSTQPERFPARVSRLSREVVVASTGPPARQRERNIYVTLASGTYVVMCAAFLAGMEGSFKVEITTNSPQLKFRKLWPPADPSELEKAFDDSKAAGRIANMGLEKLGAMSAGLGDKLNDNADKALNKARALEMGLKVAAAREKEERVKEDAELDAEDGRGRQQEQQQRVVENPYP</sequence>
<feature type="region of interest" description="Disordered" evidence="8">
    <location>
        <begin position="786"/>
        <end position="869"/>
    </location>
</feature>
<evidence type="ECO:0000256" key="5">
    <source>
        <dbReference type="PIRSR" id="PIRSR622684-1"/>
    </source>
</evidence>
<dbReference type="EMBL" id="FN649727">
    <property type="protein sequence ID" value="CBJ48349.1"/>
    <property type="molecule type" value="Genomic_DNA"/>
</dbReference>
<feature type="compositionally biased region" description="Low complexity" evidence="8">
    <location>
        <begin position="2315"/>
        <end position="2325"/>
    </location>
</feature>
<evidence type="ECO:0000259" key="11">
    <source>
        <dbReference type="PROSITE" id="PS50004"/>
    </source>
</evidence>
<dbReference type="PROSITE" id="PS50005">
    <property type="entry name" value="TPR"/>
    <property type="match status" value="3"/>
</dbReference>
<protein>
    <recommendedName>
        <fullName evidence="15">C2 domain-containing protein</fullName>
    </recommendedName>
</protein>